<protein>
    <submittedName>
        <fullName evidence="2">Uncharacterized protein</fullName>
    </submittedName>
</protein>
<keyword evidence="1" id="KW-0812">Transmembrane</keyword>
<evidence type="ECO:0000256" key="1">
    <source>
        <dbReference type="SAM" id="Phobius"/>
    </source>
</evidence>
<dbReference type="AlphaFoldDB" id="A0A1X0QJ04"/>
<keyword evidence="1" id="KW-0472">Membrane</keyword>
<keyword evidence="1" id="KW-1133">Transmembrane helix</keyword>
<evidence type="ECO:0000313" key="3">
    <source>
        <dbReference type="Proteomes" id="UP000192501"/>
    </source>
</evidence>
<gene>
    <name evidence="2" type="ORF">A0H76_290</name>
</gene>
<dbReference type="VEuPathDB" id="MicrosporidiaDB:HERIO_64"/>
<accession>A0A1X0QJ04</accession>
<proteinExistence type="predicted"/>
<dbReference type="EMBL" id="LTAI01000123">
    <property type="protein sequence ID" value="ORD99736.1"/>
    <property type="molecule type" value="Genomic_DNA"/>
</dbReference>
<dbReference type="Proteomes" id="UP000192501">
    <property type="component" value="Unassembled WGS sequence"/>
</dbReference>
<name>A0A1X0QJ04_9MICR</name>
<dbReference type="VEuPathDB" id="MicrosporidiaDB:A0H76_290"/>
<sequence>MKTKVNLIKKYYKIIIGVFVIIGIFITGFLLLFNTPNRSLCLLNNYRDVMVTKITALENNWYNFNKNEEEKIFKDISYIKSRKNEDNFVKNLINLIKELEVLKGIKEKFDKEIDGAMYFNDSMINVKISELKKSMDETFLFHIRKFEKESYGFSLKLLTFFVDEN</sequence>
<feature type="transmembrane region" description="Helical" evidence="1">
    <location>
        <begin position="12"/>
        <end position="33"/>
    </location>
</feature>
<evidence type="ECO:0000313" key="2">
    <source>
        <dbReference type="EMBL" id="ORD99736.1"/>
    </source>
</evidence>
<reference evidence="2 3" key="1">
    <citation type="journal article" date="2017" name="Environ. Microbiol.">
        <title>Decay of the glycolytic pathway and adaptation to intranuclear parasitism within Enterocytozoonidae microsporidia.</title>
        <authorList>
            <person name="Wiredu Boakye D."/>
            <person name="Jaroenlak P."/>
            <person name="Prachumwat A."/>
            <person name="Williams T.A."/>
            <person name="Bateman K.S."/>
            <person name="Itsathitphaisarn O."/>
            <person name="Sritunyalucksana K."/>
            <person name="Paszkiewicz K.H."/>
            <person name="Moore K.A."/>
            <person name="Stentiford G.D."/>
            <person name="Williams B.A."/>
        </authorList>
    </citation>
    <scope>NUCLEOTIDE SEQUENCE [LARGE SCALE GENOMIC DNA]</scope>
    <source>
        <strain evidence="3">canceri</strain>
    </source>
</reference>
<organism evidence="2 3">
    <name type="scientific">Hepatospora eriocheir</name>
    <dbReference type="NCBI Taxonomy" id="1081669"/>
    <lineage>
        <taxon>Eukaryota</taxon>
        <taxon>Fungi</taxon>
        <taxon>Fungi incertae sedis</taxon>
        <taxon>Microsporidia</taxon>
        <taxon>Hepatosporidae</taxon>
        <taxon>Hepatospora</taxon>
    </lineage>
</organism>
<comment type="caution">
    <text evidence="2">The sequence shown here is derived from an EMBL/GenBank/DDBJ whole genome shotgun (WGS) entry which is preliminary data.</text>
</comment>